<reference evidence="1 2" key="1">
    <citation type="submission" date="2013-08" db="EMBL/GenBank/DDBJ databases">
        <title>An opportunistic ruminal bacterium that causes liver abscesses in cattle.</title>
        <authorList>
            <person name="Benahmed F.H."/>
            <person name="Rasmussen M."/>
            <person name="Harbottle H."/>
            <person name="Soppet D."/>
            <person name="Nagaraja T.G."/>
            <person name="Davidson M."/>
        </authorList>
    </citation>
    <scope>NUCLEOTIDE SEQUENCE [LARGE SCALE GENOMIC DNA]</scope>
    <source>
        <strain evidence="1 2">B35</strain>
    </source>
</reference>
<dbReference type="CDD" id="cd02513">
    <property type="entry name" value="CMP-NeuAc_Synthase"/>
    <property type="match status" value="1"/>
</dbReference>
<sequence length="234" mass="26850">MYQNKRILAVIPARGGSKGIPKKNIIMLDGLPLIVYTLKSAQHSKYLDRVIVSTEDFEIKKVAEQYGGEVPFLRPVELAQDDSKTIDCILHTIDTLKNIRETYDYVVILQCTSPLRKSWHIDEAISKIISENGTSLVSVSEVEEHPILMRTLNTDGTLQNLLNVNSTIRRQDFPSFYKVDGAIYIQKIDENLNKDTSLNDGKLAYIMDRKYTVDIDEYLDIRKVELYLKELHKD</sequence>
<dbReference type="RefSeq" id="WP_039122366.1">
    <property type="nucleotide sequence ID" value="NZ_AOJP01000002.1"/>
</dbReference>
<gene>
    <name evidence="1" type="ORF">C095_09995</name>
</gene>
<organism evidence="1 2">
    <name type="scientific">Fusobacterium necrophorum subsp. funduliforme B35</name>
    <dbReference type="NCBI Taxonomy" id="1226633"/>
    <lineage>
        <taxon>Bacteria</taxon>
        <taxon>Fusobacteriati</taxon>
        <taxon>Fusobacteriota</taxon>
        <taxon>Fusobacteriia</taxon>
        <taxon>Fusobacteriales</taxon>
        <taxon>Fusobacteriaceae</taxon>
        <taxon>Fusobacterium</taxon>
    </lineage>
</organism>
<dbReference type="OrthoDB" id="9805604at2"/>
<dbReference type="EMBL" id="AUZI01000023">
    <property type="protein sequence ID" value="KID48597.1"/>
    <property type="molecule type" value="Genomic_DNA"/>
</dbReference>
<dbReference type="PANTHER" id="PTHR21485:SF6">
    <property type="entry name" value="N-ACYLNEURAMINATE CYTIDYLYLTRANSFERASE-RELATED"/>
    <property type="match status" value="1"/>
</dbReference>
<dbReference type="InterPro" id="IPR003329">
    <property type="entry name" value="Cytidylyl_trans"/>
</dbReference>
<evidence type="ECO:0000313" key="2">
    <source>
        <dbReference type="Proteomes" id="UP000031184"/>
    </source>
</evidence>
<comment type="caution">
    <text evidence="1">The sequence shown here is derived from an EMBL/GenBank/DDBJ whole genome shotgun (WGS) entry which is preliminary data.</text>
</comment>
<proteinExistence type="predicted"/>
<name>A0A017H6T6_9FUSO</name>
<dbReference type="AlphaFoldDB" id="A0A017H6T6"/>
<dbReference type="Pfam" id="PF02348">
    <property type="entry name" value="CTP_transf_3"/>
    <property type="match status" value="1"/>
</dbReference>
<dbReference type="SUPFAM" id="SSF53448">
    <property type="entry name" value="Nucleotide-diphospho-sugar transferases"/>
    <property type="match status" value="1"/>
</dbReference>
<dbReference type="PATRIC" id="fig|1226633.4.peg.2025"/>
<dbReference type="InterPro" id="IPR029044">
    <property type="entry name" value="Nucleotide-diphossugar_trans"/>
</dbReference>
<dbReference type="Proteomes" id="UP000031184">
    <property type="component" value="Unassembled WGS sequence"/>
</dbReference>
<dbReference type="GO" id="GO:0008781">
    <property type="term" value="F:N-acylneuraminate cytidylyltransferase activity"/>
    <property type="evidence" value="ECO:0007669"/>
    <property type="project" value="TreeGrafter"/>
</dbReference>
<dbReference type="InterPro" id="IPR050793">
    <property type="entry name" value="CMP-NeuNAc_synthase"/>
</dbReference>
<evidence type="ECO:0000313" key="1">
    <source>
        <dbReference type="EMBL" id="KID48597.1"/>
    </source>
</evidence>
<keyword evidence="1" id="KW-0548">Nucleotidyltransferase</keyword>
<accession>A0A017H6T6</accession>
<dbReference type="Gene3D" id="3.90.550.10">
    <property type="entry name" value="Spore Coat Polysaccharide Biosynthesis Protein SpsA, Chain A"/>
    <property type="match status" value="1"/>
</dbReference>
<dbReference type="PANTHER" id="PTHR21485">
    <property type="entry name" value="HAD SUPERFAMILY MEMBERS CMAS AND KDSC"/>
    <property type="match status" value="1"/>
</dbReference>
<protein>
    <submittedName>
        <fullName evidence="1">Acylneuraminate cytidylyltransferase</fullName>
    </submittedName>
</protein>
<keyword evidence="1" id="KW-0808">Transferase</keyword>